<organism evidence="2 3">
    <name type="scientific">Arthrobacter liuii</name>
    <dbReference type="NCBI Taxonomy" id="1476996"/>
    <lineage>
        <taxon>Bacteria</taxon>
        <taxon>Bacillati</taxon>
        <taxon>Actinomycetota</taxon>
        <taxon>Actinomycetes</taxon>
        <taxon>Micrococcales</taxon>
        <taxon>Micrococcaceae</taxon>
        <taxon>Arthrobacter</taxon>
    </lineage>
</organism>
<accession>A0ABQ2B1P3</accession>
<comment type="caution">
    <text evidence="2">The sequence shown here is derived from an EMBL/GenBank/DDBJ whole genome shotgun (WGS) entry which is preliminary data.</text>
</comment>
<keyword evidence="3" id="KW-1185">Reference proteome</keyword>
<feature type="region of interest" description="Disordered" evidence="1">
    <location>
        <begin position="35"/>
        <end position="64"/>
    </location>
</feature>
<reference evidence="3" key="1">
    <citation type="journal article" date="2019" name="Int. J. Syst. Evol. Microbiol.">
        <title>The Global Catalogue of Microorganisms (GCM) 10K type strain sequencing project: providing services to taxonomists for standard genome sequencing and annotation.</title>
        <authorList>
            <consortium name="The Broad Institute Genomics Platform"/>
            <consortium name="The Broad Institute Genome Sequencing Center for Infectious Disease"/>
            <person name="Wu L."/>
            <person name="Ma J."/>
        </authorList>
    </citation>
    <scope>NUCLEOTIDE SEQUENCE [LARGE SCALE GENOMIC DNA]</scope>
    <source>
        <strain evidence="3">CGMCC 1.12778</strain>
    </source>
</reference>
<name>A0ABQ2B1P3_9MICC</name>
<evidence type="ECO:0000313" key="2">
    <source>
        <dbReference type="EMBL" id="GGI01391.1"/>
    </source>
</evidence>
<proteinExistence type="predicted"/>
<evidence type="ECO:0000256" key="1">
    <source>
        <dbReference type="SAM" id="MobiDB-lite"/>
    </source>
</evidence>
<protein>
    <recommendedName>
        <fullName evidence="4">Lipoprotein</fullName>
    </recommendedName>
</protein>
<dbReference type="Proteomes" id="UP000643279">
    <property type="component" value="Unassembled WGS sequence"/>
</dbReference>
<sequence length="187" mass="19812">MGSVDMKGIGRWFAFPLCLLVPVAGCSYDYPDPRTTPIVQDERPAITDPSLTTESATEPADPQVHQREVRNYQDLDTLLNAVPGPVMLLREGPLDGPARGFGGKEQVPAAGQYTVTAACVGAASATIFIRQEHPTVTLWPVELTVNCPGSASQVITLQQGYVSVHLSLPSPGDTPWTGAVGGVRMTG</sequence>
<evidence type="ECO:0000313" key="3">
    <source>
        <dbReference type="Proteomes" id="UP000643279"/>
    </source>
</evidence>
<evidence type="ECO:0008006" key="4">
    <source>
        <dbReference type="Google" id="ProtNLM"/>
    </source>
</evidence>
<dbReference type="EMBL" id="BMFW01000034">
    <property type="protein sequence ID" value="GGI01391.1"/>
    <property type="molecule type" value="Genomic_DNA"/>
</dbReference>
<gene>
    <name evidence="2" type="ORF">GCM10007170_40720</name>
</gene>